<evidence type="ECO:0000259" key="1">
    <source>
        <dbReference type="SMART" id="SM00458"/>
    </source>
</evidence>
<dbReference type="SMART" id="SM00458">
    <property type="entry name" value="RICIN"/>
    <property type="match status" value="2"/>
</dbReference>
<dbReference type="InterPro" id="IPR000772">
    <property type="entry name" value="Ricin_B_lectin"/>
</dbReference>
<dbReference type="Pfam" id="PF14200">
    <property type="entry name" value="RicinB_lectin_2"/>
    <property type="match status" value="5"/>
</dbReference>
<dbReference type="CDD" id="cd00161">
    <property type="entry name" value="beta-trefoil_Ricin-like"/>
    <property type="match status" value="2"/>
</dbReference>
<dbReference type="STRING" id="1884261.A0A5C3QPC6"/>
<dbReference type="Proteomes" id="UP000305067">
    <property type="component" value="Unassembled WGS sequence"/>
</dbReference>
<evidence type="ECO:0000313" key="2">
    <source>
        <dbReference type="EMBL" id="TFL03427.1"/>
    </source>
</evidence>
<protein>
    <submittedName>
        <fullName evidence="2">Ricin B lectin domain-containing protein</fullName>
    </submittedName>
</protein>
<dbReference type="OrthoDB" id="2131701at2759"/>
<dbReference type="EMBL" id="ML178820">
    <property type="protein sequence ID" value="TFL03427.1"/>
    <property type="molecule type" value="Genomic_DNA"/>
</dbReference>
<feature type="domain" description="Ricin B lectin" evidence="1">
    <location>
        <begin position="90"/>
        <end position="239"/>
    </location>
</feature>
<keyword evidence="3" id="KW-1185">Reference proteome</keyword>
<dbReference type="InterPro" id="IPR035992">
    <property type="entry name" value="Ricin_B-like_lectins"/>
</dbReference>
<dbReference type="GO" id="GO:0030246">
    <property type="term" value="F:carbohydrate binding"/>
    <property type="evidence" value="ECO:0007669"/>
    <property type="project" value="UniProtKB-KW"/>
</dbReference>
<proteinExistence type="predicted"/>
<dbReference type="PROSITE" id="PS50231">
    <property type="entry name" value="RICIN_B_LECTIN"/>
    <property type="match status" value="1"/>
</dbReference>
<gene>
    <name evidence="2" type="ORF">BDV98DRAFT_384083</name>
</gene>
<keyword evidence="2" id="KW-0430">Lectin</keyword>
<reference evidence="2 3" key="1">
    <citation type="journal article" date="2019" name="Nat. Ecol. Evol.">
        <title>Megaphylogeny resolves global patterns of mushroom evolution.</title>
        <authorList>
            <person name="Varga T."/>
            <person name="Krizsan K."/>
            <person name="Foldi C."/>
            <person name="Dima B."/>
            <person name="Sanchez-Garcia M."/>
            <person name="Sanchez-Ramirez S."/>
            <person name="Szollosi G.J."/>
            <person name="Szarkandi J.G."/>
            <person name="Papp V."/>
            <person name="Albert L."/>
            <person name="Andreopoulos W."/>
            <person name="Angelini C."/>
            <person name="Antonin V."/>
            <person name="Barry K.W."/>
            <person name="Bougher N.L."/>
            <person name="Buchanan P."/>
            <person name="Buyck B."/>
            <person name="Bense V."/>
            <person name="Catcheside P."/>
            <person name="Chovatia M."/>
            <person name="Cooper J."/>
            <person name="Damon W."/>
            <person name="Desjardin D."/>
            <person name="Finy P."/>
            <person name="Geml J."/>
            <person name="Haridas S."/>
            <person name="Hughes K."/>
            <person name="Justo A."/>
            <person name="Karasinski D."/>
            <person name="Kautmanova I."/>
            <person name="Kiss B."/>
            <person name="Kocsube S."/>
            <person name="Kotiranta H."/>
            <person name="LaButti K.M."/>
            <person name="Lechner B.E."/>
            <person name="Liimatainen K."/>
            <person name="Lipzen A."/>
            <person name="Lukacs Z."/>
            <person name="Mihaltcheva S."/>
            <person name="Morgado L.N."/>
            <person name="Niskanen T."/>
            <person name="Noordeloos M.E."/>
            <person name="Ohm R.A."/>
            <person name="Ortiz-Santana B."/>
            <person name="Ovrebo C."/>
            <person name="Racz N."/>
            <person name="Riley R."/>
            <person name="Savchenko A."/>
            <person name="Shiryaev A."/>
            <person name="Soop K."/>
            <person name="Spirin V."/>
            <person name="Szebenyi C."/>
            <person name="Tomsovsky M."/>
            <person name="Tulloss R.E."/>
            <person name="Uehling J."/>
            <person name="Grigoriev I.V."/>
            <person name="Vagvolgyi C."/>
            <person name="Papp T."/>
            <person name="Martin F.M."/>
            <person name="Miettinen O."/>
            <person name="Hibbett D.S."/>
            <person name="Nagy L.G."/>
        </authorList>
    </citation>
    <scope>NUCLEOTIDE SEQUENCE [LARGE SCALE GENOMIC DNA]</scope>
    <source>
        <strain evidence="2 3">CBS 309.79</strain>
    </source>
</reference>
<dbReference type="Gene3D" id="2.80.10.50">
    <property type="match status" value="5"/>
</dbReference>
<dbReference type="AlphaFoldDB" id="A0A5C3QPC6"/>
<dbReference type="SUPFAM" id="SSF50370">
    <property type="entry name" value="Ricin B-like lectins"/>
    <property type="match status" value="5"/>
</dbReference>
<feature type="domain" description="Ricin B lectin" evidence="1">
    <location>
        <begin position="244"/>
        <end position="377"/>
    </location>
</feature>
<name>A0A5C3QPC6_9AGAR</name>
<organism evidence="2 3">
    <name type="scientific">Pterulicium gracile</name>
    <dbReference type="NCBI Taxonomy" id="1884261"/>
    <lineage>
        <taxon>Eukaryota</taxon>
        <taxon>Fungi</taxon>
        <taxon>Dikarya</taxon>
        <taxon>Basidiomycota</taxon>
        <taxon>Agaricomycotina</taxon>
        <taxon>Agaricomycetes</taxon>
        <taxon>Agaricomycetidae</taxon>
        <taxon>Agaricales</taxon>
        <taxon>Pleurotineae</taxon>
        <taxon>Pterulaceae</taxon>
        <taxon>Pterulicium</taxon>
    </lineage>
</organism>
<evidence type="ECO:0000313" key="3">
    <source>
        <dbReference type="Proteomes" id="UP000305067"/>
    </source>
</evidence>
<accession>A0A5C3QPC6</accession>
<sequence>MKMCEPPTLSLHLLTTSYPLSKSTHLLSLMSQKNSNEFVFPQGAYWLRNASGTYLGLNSDQSRTSAQDKLSPLKSVNDQSQIWLVELLSDGVSYNIRNAGTGRVLDVRASNTADGAHVILYSLNDNKEGTPNQQWGLEWVKDVQRDTSVSYYKVVNKHTQKALSQVDNEPSKPAVSLAWKTSNNDSQLWSFEPIYFPTIVNVVSMDSLLYLDGDVSLPLKTAPKQSATDSSLSQFWYLEYKREGDVYVLRSTLDEQMVLDVAGQNTAEGTEVLMYREHGGPNQRWKVEKLGGTDVRLISTLGNVALTTTPNGKLQITKVNDMSKAQVWRFETVPTPSPFWQTIQNIESGSFITQTGSNTVSPTSPVRVDRKSWWRFVPKPGNGPFFHYDIVNRESGQVLTGGGSLSAGGGGSDTSRWALDCSDTENVGIFNVGTKGVLDHYEGGSKLEAKQRDGGAENPLRQWALAPVEKRVPSFAIVNARTGRFLSFNNSSESGGIITNDDFITADANQWYLYNKSPNSDDTVFAIGTKVSGMVLDHFYERALAAANDNAEHPHHQWRLIPLGSGERYFQIQNVGSQKYLEELNSGSPNANANQPTTDDRSQLWELVSSRPGGKCDLFIASDHIISVLAPALSANNAKSLRRLTDTRANHMELRWPGAKQHTPRDPAFLRDSAPTLKAIFINLIHRWTDDAIFDNVSAGVKISADRALVVDKMGILVPRDLQADWADANWLTIAIQNTYDGGNSGRTLANIVGRCSNGLVVLHVVAPVGVKFGRVVLRQAMMDSMVCGTAVFMEERSGTKVGAPGAGAKGVVGNGLVYPLSAMVGSAGSFWPLGM</sequence>